<dbReference type="Proteomes" id="UP000006911">
    <property type="component" value="Unassembled WGS sequence"/>
</dbReference>
<sequence>MPVILFSLSPSSTTTYRDWEPLAFRWGVVVVFSLHFFAPVARLRICKPVLPSVSWLSGTSSRVRTCDGIDQLYLTDIRLERFRNANFGIAISAVTVVCCGKEPFFFFFSKKKKKIGISHICEKPAVILAGYIQRGMGEIPSYEYLFT</sequence>
<reference evidence="1 2" key="1">
    <citation type="journal article" date="2010" name="Nature">
        <title>Perigord black truffle genome uncovers evolutionary origins and mechanisms of symbiosis.</title>
        <authorList>
            <person name="Martin F."/>
            <person name="Kohler A."/>
            <person name="Murat C."/>
            <person name="Balestrini R."/>
            <person name="Coutinho P.M."/>
            <person name="Jaillon O."/>
            <person name="Montanini B."/>
            <person name="Morin E."/>
            <person name="Noel B."/>
            <person name="Percudani R."/>
            <person name="Porcel B."/>
            <person name="Rubini A."/>
            <person name="Amicucci A."/>
            <person name="Amselem J."/>
            <person name="Anthouard V."/>
            <person name="Arcioni S."/>
            <person name="Artiguenave F."/>
            <person name="Aury J.M."/>
            <person name="Ballario P."/>
            <person name="Bolchi A."/>
            <person name="Brenna A."/>
            <person name="Brun A."/>
            <person name="Buee M."/>
            <person name="Cantarel B."/>
            <person name="Chevalier G."/>
            <person name="Couloux A."/>
            <person name="Da Silva C."/>
            <person name="Denoeud F."/>
            <person name="Duplessis S."/>
            <person name="Ghignone S."/>
            <person name="Hilselberger B."/>
            <person name="Iotti M."/>
            <person name="Marcais B."/>
            <person name="Mello A."/>
            <person name="Miranda M."/>
            <person name="Pacioni G."/>
            <person name="Quesneville H."/>
            <person name="Riccioni C."/>
            <person name="Ruotolo R."/>
            <person name="Splivallo R."/>
            <person name="Stocchi V."/>
            <person name="Tisserant E."/>
            <person name="Viscomi A.R."/>
            <person name="Zambonelli A."/>
            <person name="Zampieri E."/>
            <person name="Henrissat B."/>
            <person name="Lebrun M.H."/>
            <person name="Paolocci F."/>
            <person name="Bonfante P."/>
            <person name="Ottonello S."/>
            <person name="Wincker P."/>
        </authorList>
    </citation>
    <scope>NUCLEOTIDE SEQUENCE [LARGE SCALE GENOMIC DNA]</scope>
    <source>
        <strain evidence="1 2">Mel28</strain>
    </source>
</reference>
<dbReference type="RefSeq" id="XP_002837082.1">
    <property type="nucleotide sequence ID" value="XM_002837036.1"/>
</dbReference>
<gene>
    <name evidence="1" type="ORF">GSTUM_00005058001</name>
</gene>
<evidence type="ECO:0000313" key="1">
    <source>
        <dbReference type="EMBL" id="CAZ81273.1"/>
    </source>
</evidence>
<proteinExistence type="predicted"/>
<name>D5G9T0_TUBMM</name>
<accession>D5G9T0</accession>
<dbReference type="KEGG" id="tml:GSTUM_00005058001"/>
<dbReference type="GeneID" id="9188516"/>
<dbReference type="EMBL" id="FN430064">
    <property type="protein sequence ID" value="CAZ81273.1"/>
    <property type="molecule type" value="Genomic_DNA"/>
</dbReference>
<evidence type="ECO:0000313" key="2">
    <source>
        <dbReference type="Proteomes" id="UP000006911"/>
    </source>
</evidence>
<organism evidence="1 2">
    <name type="scientific">Tuber melanosporum (strain Mel28)</name>
    <name type="common">Perigord black truffle</name>
    <dbReference type="NCBI Taxonomy" id="656061"/>
    <lineage>
        <taxon>Eukaryota</taxon>
        <taxon>Fungi</taxon>
        <taxon>Dikarya</taxon>
        <taxon>Ascomycota</taxon>
        <taxon>Pezizomycotina</taxon>
        <taxon>Pezizomycetes</taxon>
        <taxon>Pezizales</taxon>
        <taxon>Tuberaceae</taxon>
        <taxon>Tuber</taxon>
    </lineage>
</organism>
<dbReference type="AlphaFoldDB" id="D5G9T0"/>
<dbReference type="InParanoid" id="D5G9T0"/>
<dbReference type="HOGENOM" id="CLU_1769439_0_0_1"/>
<keyword evidence="2" id="KW-1185">Reference proteome</keyword>
<protein>
    <submittedName>
        <fullName evidence="1">(Perigord truffle) hypothetical protein</fullName>
    </submittedName>
</protein>